<dbReference type="SUPFAM" id="SSF82171">
    <property type="entry name" value="DPP6 N-terminal domain-like"/>
    <property type="match status" value="1"/>
</dbReference>
<protein>
    <submittedName>
        <fullName evidence="6">Transcriptional regulator</fullName>
    </submittedName>
</protein>
<evidence type="ECO:0000256" key="2">
    <source>
        <dbReference type="ARBA" id="ARBA00023125"/>
    </source>
</evidence>
<keyword evidence="2 3" id="KW-0238">DNA-binding</keyword>
<feature type="domain" description="OmpR/PhoB-type" evidence="5">
    <location>
        <begin position="58"/>
        <end position="158"/>
    </location>
</feature>
<dbReference type="SUPFAM" id="SSF46894">
    <property type="entry name" value="C-terminal effector domain of the bipartite response regulators"/>
    <property type="match status" value="1"/>
</dbReference>
<sequence length="797" mass="85160">MRAIGVGATLHAGTAMNGRAPATRIRGHGNARRHPIRFEPWLHAAAVRGRAPVIAATAPRLRVLDCEVDTMRRMVSRPDGGEPLRITVKAMQVLLVLVEQRGTVVARSTLLERVWPDTMPTDDVVTQAVAQLRKAFGDDRDAPRYIETIAKAGYRLIAEAQWLAEDVDPVAPALAPRAAASLPQPDHDAGEGADVPAPAAEPRRAPRIAWPILALAAAALLTVVLALSKRSVVDAAPIEEQAGPQSAAPDVAYRAITSTPGQERLPALSPDGETVAFARTGAQGEGSSLMLQSVAQVSARSLTAPGPGHSDVMPVWSRDGARIAFVRVSQGDCRVMVVAAAGGEPREAGPCLRQAYSMFDWTPDGRGIVMGGLRAPEDASAPLQRLDLASGRWQALEYGIADGDVDLMPRYSPDGRWLAFRRNLSLADLWLMPAAGGTPRRLTHLGGDIRGWDWLPDGSGLVFSHVTSEAGLYLYRLADGSIEPLPTLSTGNAVHPDLAARAWSMVFEIDQSRSGLFRVRIDGDAREPPIEPVFESSGVDMLPAVSPDGRTLAFISDRTMAVQLWLGEVGQPATLRAIEGLRPVPRHLPVWSSDGRTLLVLGKTAGGDRLFEVDVGGGVQWLDVPDAHPVFAAYTGDPDRLLVGVDGGQGRIRLVLYTRGDWREIASVDDVAVARYDATGGDIYFTRPSKVGLWRADPALREIARVSADDPTPQHYRHWGVFGGRLFYNGPGGGCATSWRPLLEAGSAGACVSRDGGAIAGSPSVDGAGEWLYLGLPMSQNIDIGWAALPQGLRVPR</sequence>
<dbReference type="PANTHER" id="PTHR36842">
    <property type="entry name" value="PROTEIN TOLB HOMOLOG"/>
    <property type="match status" value="1"/>
</dbReference>
<keyword evidence="7" id="KW-1185">Reference proteome</keyword>
<dbReference type="AlphaFoldDB" id="A0A5D4XPG9"/>
<name>A0A5D4XPG9_9GAMM</name>
<dbReference type="Gene3D" id="2.120.10.60">
    <property type="entry name" value="Tricorn protease N-terminal domain"/>
    <property type="match status" value="1"/>
</dbReference>
<comment type="similarity">
    <text evidence="1">Belongs to the TolB family.</text>
</comment>
<dbReference type="Gene3D" id="2.120.10.30">
    <property type="entry name" value="TolB, C-terminal domain"/>
    <property type="match status" value="2"/>
</dbReference>
<feature type="DNA-binding region" description="OmpR/PhoB-type" evidence="3">
    <location>
        <begin position="58"/>
        <end position="158"/>
    </location>
</feature>
<dbReference type="InterPro" id="IPR001867">
    <property type="entry name" value="OmpR/PhoB-type_DNA-bd"/>
</dbReference>
<dbReference type="CDD" id="cd00383">
    <property type="entry name" value="trans_reg_C"/>
    <property type="match status" value="1"/>
</dbReference>
<evidence type="ECO:0000259" key="5">
    <source>
        <dbReference type="PROSITE" id="PS51755"/>
    </source>
</evidence>
<dbReference type="InterPro" id="IPR016032">
    <property type="entry name" value="Sig_transdc_resp-reg_C-effctor"/>
</dbReference>
<evidence type="ECO:0000256" key="4">
    <source>
        <dbReference type="SAM" id="MobiDB-lite"/>
    </source>
</evidence>
<evidence type="ECO:0000313" key="7">
    <source>
        <dbReference type="Proteomes" id="UP000324973"/>
    </source>
</evidence>
<dbReference type="SMART" id="SM00862">
    <property type="entry name" value="Trans_reg_C"/>
    <property type="match status" value="1"/>
</dbReference>
<evidence type="ECO:0000256" key="1">
    <source>
        <dbReference type="ARBA" id="ARBA00009820"/>
    </source>
</evidence>
<evidence type="ECO:0000313" key="6">
    <source>
        <dbReference type="EMBL" id="TYT26014.1"/>
    </source>
</evidence>
<proteinExistence type="inferred from homology"/>
<dbReference type="InterPro" id="IPR011042">
    <property type="entry name" value="6-blade_b-propeller_TolB-like"/>
</dbReference>
<dbReference type="PROSITE" id="PS51755">
    <property type="entry name" value="OMPR_PHOB"/>
    <property type="match status" value="1"/>
</dbReference>
<dbReference type="PANTHER" id="PTHR36842:SF1">
    <property type="entry name" value="PROTEIN TOLB"/>
    <property type="match status" value="1"/>
</dbReference>
<evidence type="ECO:0000256" key="3">
    <source>
        <dbReference type="PROSITE-ProRule" id="PRU01091"/>
    </source>
</evidence>
<dbReference type="InterPro" id="IPR036388">
    <property type="entry name" value="WH-like_DNA-bd_sf"/>
</dbReference>
<comment type="caution">
    <text evidence="6">The sequence shown here is derived from an EMBL/GenBank/DDBJ whole genome shotgun (WGS) entry which is preliminary data.</text>
</comment>
<dbReference type="Pfam" id="PF07676">
    <property type="entry name" value="PD40"/>
    <property type="match status" value="3"/>
</dbReference>
<accession>A0A5D4XPG9</accession>
<reference evidence="6 7" key="1">
    <citation type="submission" date="2019-08" db="EMBL/GenBank/DDBJ databases">
        <title>Luteimonas viscosus sp. nov., isolated from soil of a sunflower field.</title>
        <authorList>
            <person name="Jianli Z."/>
            <person name="Ying Z."/>
        </authorList>
    </citation>
    <scope>NUCLEOTIDE SEQUENCE [LARGE SCALE GENOMIC DNA]</scope>
    <source>
        <strain evidence="6 7">XBU10</strain>
    </source>
</reference>
<dbReference type="Gene3D" id="1.10.10.10">
    <property type="entry name" value="Winged helix-like DNA-binding domain superfamily/Winged helix DNA-binding domain"/>
    <property type="match status" value="1"/>
</dbReference>
<dbReference type="EMBL" id="VTFT01000001">
    <property type="protein sequence ID" value="TYT26014.1"/>
    <property type="molecule type" value="Genomic_DNA"/>
</dbReference>
<dbReference type="GO" id="GO:0006355">
    <property type="term" value="P:regulation of DNA-templated transcription"/>
    <property type="evidence" value="ECO:0007669"/>
    <property type="project" value="InterPro"/>
</dbReference>
<feature type="region of interest" description="Disordered" evidence="4">
    <location>
        <begin position="179"/>
        <end position="199"/>
    </location>
</feature>
<gene>
    <name evidence="6" type="ORF">FZO89_06970</name>
</gene>
<dbReference type="GO" id="GO:0003677">
    <property type="term" value="F:DNA binding"/>
    <property type="evidence" value="ECO:0007669"/>
    <property type="project" value="UniProtKB-UniRule"/>
</dbReference>
<dbReference type="OrthoDB" id="626010at2"/>
<dbReference type="InterPro" id="IPR011659">
    <property type="entry name" value="WD40"/>
</dbReference>
<dbReference type="Proteomes" id="UP000324973">
    <property type="component" value="Unassembled WGS sequence"/>
</dbReference>
<dbReference type="Pfam" id="PF00486">
    <property type="entry name" value="Trans_reg_C"/>
    <property type="match status" value="1"/>
</dbReference>
<dbReference type="GO" id="GO:0000160">
    <property type="term" value="P:phosphorelay signal transduction system"/>
    <property type="evidence" value="ECO:0007669"/>
    <property type="project" value="InterPro"/>
</dbReference>
<dbReference type="SUPFAM" id="SSF69304">
    <property type="entry name" value="Tricorn protease N-terminal domain"/>
    <property type="match status" value="1"/>
</dbReference>
<organism evidence="6 7">
    <name type="scientific">Luteimonas viscosa</name>
    <dbReference type="NCBI Taxonomy" id="1132694"/>
    <lineage>
        <taxon>Bacteria</taxon>
        <taxon>Pseudomonadati</taxon>
        <taxon>Pseudomonadota</taxon>
        <taxon>Gammaproteobacteria</taxon>
        <taxon>Lysobacterales</taxon>
        <taxon>Lysobacteraceae</taxon>
        <taxon>Luteimonas</taxon>
    </lineage>
</organism>